<dbReference type="Proteomes" id="UP001500305">
    <property type="component" value="Unassembled WGS sequence"/>
</dbReference>
<sequence length="54" mass="5919">MVLGHEIRAERRVDRRREGCAGAGPAVAAERFESGEQNRDIAAALRVGVRSEEL</sequence>
<evidence type="ECO:0000313" key="1">
    <source>
        <dbReference type="EMBL" id="GAA2274003.1"/>
    </source>
</evidence>
<reference evidence="1 2" key="1">
    <citation type="journal article" date="2019" name="Int. J. Syst. Evol. Microbiol.">
        <title>The Global Catalogue of Microorganisms (GCM) 10K type strain sequencing project: providing services to taxonomists for standard genome sequencing and annotation.</title>
        <authorList>
            <consortium name="The Broad Institute Genomics Platform"/>
            <consortium name="The Broad Institute Genome Sequencing Center for Infectious Disease"/>
            <person name="Wu L."/>
            <person name="Ma J."/>
        </authorList>
    </citation>
    <scope>NUCLEOTIDE SEQUENCE [LARGE SCALE GENOMIC DNA]</scope>
    <source>
        <strain evidence="1 2">JCM 7356</strain>
    </source>
</reference>
<dbReference type="EMBL" id="BAAATR010000048">
    <property type="protein sequence ID" value="GAA2274003.1"/>
    <property type="molecule type" value="Genomic_DNA"/>
</dbReference>
<proteinExistence type="predicted"/>
<evidence type="ECO:0000313" key="2">
    <source>
        <dbReference type="Proteomes" id="UP001500305"/>
    </source>
</evidence>
<keyword evidence="2" id="KW-1185">Reference proteome</keyword>
<gene>
    <name evidence="1" type="ORF">GCM10010430_69970</name>
</gene>
<name>A0ABN3EW74_9ACTN</name>
<accession>A0ABN3EW74</accession>
<comment type="caution">
    <text evidence="1">The sequence shown here is derived from an EMBL/GenBank/DDBJ whole genome shotgun (WGS) entry which is preliminary data.</text>
</comment>
<protein>
    <recommendedName>
        <fullName evidence="3">Transposase</fullName>
    </recommendedName>
</protein>
<evidence type="ECO:0008006" key="3">
    <source>
        <dbReference type="Google" id="ProtNLM"/>
    </source>
</evidence>
<organism evidence="1 2">
    <name type="scientific">Kitasatospora cystarginea</name>
    <dbReference type="NCBI Taxonomy" id="58350"/>
    <lineage>
        <taxon>Bacteria</taxon>
        <taxon>Bacillati</taxon>
        <taxon>Actinomycetota</taxon>
        <taxon>Actinomycetes</taxon>
        <taxon>Kitasatosporales</taxon>
        <taxon>Streptomycetaceae</taxon>
        <taxon>Kitasatospora</taxon>
    </lineage>
</organism>